<protein>
    <submittedName>
        <fullName evidence="2">Uncharacterized protein</fullName>
    </submittedName>
</protein>
<feature type="compositionally biased region" description="Polar residues" evidence="1">
    <location>
        <begin position="111"/>
        <end position="123"/>
    </location>
</feature>
<name>A0A9Q1JCE8_SYNKA</name>
<dbReference type="Proteomes" id="UP001152622">
    <property type="component" value="Chromosome 1"/>
</dbReference>
<evidence type="ECO:0000256" key="1">
    <source>
        <dbReference type="SAM" id="MobiDB-lite"/>
    </source>
</evidence>
<comment type="caution">
    <text evidence="2">The sequence shown here is derived from an EMBL/GenBank/DDBJ whole genome shotgun (WGS) entry which is preliminary data.</text>
</comment>
<gene>
    <name evidence="2" type="ORF">SKAU_G00013410</name>
</gene>
<organism evidence="2 3">
    <name type="scientific">Synaphobranchus kaupii</name>
    <name type="common">Kaup's arrowtooth eel</name>
    <dbReference type="NCBI Taxonomy" id="118154"/>
    <lineage>
        <taxon>Eukaryota</taxon>
        <taxon>Metazoa</taxon>
        <taxon>Chordata</taxon>
        <taxon>Craniata</taxon>
        <taxon>Vertebrata</taxon>
        <taxon>Euteleostomi</taxon>
        <taxon>Actinopterygii</taxon>
        <taxon>Neopterygii</taxon>
        <taxon>Teleostei</taxon>
        <taxon>Anguilliformes</taxon>
        <taxon>Synaphobranchidae</taxon>
        <taxon>Synaphobranchus</taxon>
    </lineage>
</organism>
<feature type="region of interest" description="Disordered" evidence="1">
    <location>
        <begin position="95"/>
        <end position="123"/>
    </location>
</feature>
<dbReference type="EMBL" id="JAINUF010000001">
    <property type="protein sequence ID" value="KAJ8380563.1"/>
    <property type="molecule type" value="Genomic_DNA"/>
</dbReference>
<proteinExistence type="predicted"/>
<reference evidence="2" key="1">
    <citation type="journal article" date="2023" name="Science">
        <title>Genome structures resolve the early diversification of teleost fishes.</title>
        <authorList>
            <person name="Parey E."/>
            <person name="Louis A."/>
            <person name="Montfort J."/>
            <person name="Bouchez O."/>
            <person name="Roques C."/>
            <person name="Iampietro C."/>
            <person name="Lluch J."/>
            <person name="Castinel A."/>
            <person name="Donnadieu C."/>
            <person name="Desvignes T."/>
            <person name="Floi Bucao C."/>
            <person name="Jouanno E."/>
            <person name="Wen M."/>
            <person name="Mejri S."/>
            <person name="Dirks R."/>
            <person name="Jansen H."/>
            <person name="Henkel C."/>
            <person name="Chen W.J."/>
            <person name="Zahm M."/>
            <person name="Cabau C."/>
            <person name="Klopp C."/>
            <person name="Thompson A.W."/>
            <person name="Robinson-Rechavi M."/>
            <person name="Braasch I."/>
            <person name="Lecointre G."/>
            <person name="Bobe J."/>
            <person name="Postlethwait J.H."/>
            <person name="Berthelot C."/>
            <person name="Roest Crollius H."/>
            <person name="Guiguen Y."/>
        </authorList>
    </citation>
    <scope>NUCLEOTIDE SEQUENCE</scope>
    <source>
        <strain evidence="2">WJC10195</strain>
    </source>
</reference>
<evidence type="ECO:0000313" key="3">
    <source>
        <dbReference type="Proteomes" id="UP001152622"/>
    </source>
</evidence>
<evidence type="ECO:0000313" key="2">
    <source>
        <dbReference type="EMBL" id="KAJ8380563.1"/>
    </source>
</evidence>
<sequence length="123" mass="13072">MRPEHCAPPGSASRPVGSSVALLQLKSSSSSTKTSLKQLLNYVQTVAHTLPPPLYHRCPFQTVTVEPRLIKTPSCIRRSRARVPAPPRAPVLTAAIRAGHPSAAGHAKSPANKSKSSLRVPSL</sequence>
<accession>A0A9Q1JCE8</accession>
<keyword evidence="3" id="KW-1185">Reference proteome</keyword>
<dbReference type="AlphaFoldDB" id="A0A9Q1JCE8"/>